<gene>
    <name evidence="2" type="ORF">ASAP_0287</name>
</gene>
<organism evidence="2 3">
    <name type="scientific">Asaia bogorensis</name>
    <dbReference type="NCBI Taxonomy" id="91915"/>
    <lineage>
        <taxon>Bacteria</taxon>
        <taxon>Pseudomonadati</taxon>
        <taxon>Pseudomonadota</taxon>
        <taxon>Alphaproteobacteria</taxon>
        <taxon>Acetobacterales</taxon>
        <taxon>Acetobacteraceae</taxon>
        <taxon>Asaia</taxon>
    </lineage>
</organism>
<evidence type="ECO:0000256" key="1">
    <source>
        <dbReference type="SAM" id="MobiDB-lite"/>
    </source>
</evidence>
<reference evidence="2 3" key="2">
    <citation type="journal article" date="2014" name="PLoS ONE">
        <title>Evolution of mitochondria reconstructed from the energy metabolism of living bacteria.</title>
        <authorList>
            <person name="Degli Esposti M."/>
            <person name="Chouaia B."/>
            <person name="Comandatore F."/>
            <person name="Crotti E."/>
            <person name="Sassera D."/>
            <person name="Lievens P.M."/>
            <person name="Daffonchio D."/>
            <person name="Bandi C."/>
        </authorList>
    </citation>
    <scope>NUCLEOTIDE SEQUENCE [LARGE SCALE GENOMIC DNA]</scope>
    <source>
        <strain evidence="2 3">SF2.1</strain>
    </source>
</reference>
<reference evidence="2 3" key="1">
    <citation type="journal article" date="2014" name="Genome Biol. Evol.">
        <title>Acetic acid bacteria genomes reveal functional traits for adaptation to life in insect guts.</title>
        <authorList>
            <person name="Chouaia B."/>
            <person name="Gaiarsa S."/>
            <person name="Crotti E."/>
            <person name="Comandatore F."/>
            <person name="Degli Esposti M."/>
            <person name="Ricci I."/>
            <person name="Alma A."/>
            <person name="Favia G."/>
            <person name="Bandi C."/>
            <person name="Daffonchio D."/>
        </authorList>
    </citation>
    <scope>NUCLEOTIDE SEQUENCE [LARGE SCALE GENOMIC DNA]</scope>
    <source>
        <strain evidence="2 3">SF2.1</strain>
    </source>
</reference>
<comment type="caution">
    <text evidence="2">The sequence shown here is derived from an EMBL/GenBank/DDBJ whole genome shotgun (WGS) entry which is preliminary data.</text>
</comment>
<dbReference type="RefSeq" id="WP_023978491.1">
    <property type="nucleotide sequence ID" value="NZ_CBLX010000003.1"/>
</dbReference>
<evidence type="ECO:0000313" key="3">
    <source>
        <dbReference type="Proteomes" id="UP000027583"/>
    </source>
</evidence>
<dbReference type="InterPro" id="IPR045386">
    <property type="entry name" value="DUF6525"/>
</dbReference>
<accession>A0A060QHR6</accession>
<feature type="region of interest" description="Disordered" evidence="1">
    <location>
        <begin position="1"/>
        <end position="38"/>
    </location>
</feature>
<dbReference type="Proteomes" id="UP000027583">
    <property type="component" value="Unassembled WGS sequence"/>
</dbReference>
<dbReference type="Pfam" id="PF20135">
    <property type="entry name" value="DUF6525"/>
    <property type="match status" value="1"/>
</dbReference>
<protein>
    <submittedName>
        <fullName evidence="2">Uncharacterized protein</fullName>
    </submittedName>
</protein>
<evidence type="ECO:0000313" key="2">
    <source>
        <dbReference type="EMBL" id="CDG38332.1"/>
    </source>
</evidence>
<proteinExistence type="predicted"/>
<name>A0A060QHR6_9PROT</name>
<sequence length="146" mass="16496">MSHHDSASPAAIRSANVQSRLTPGAAGKRASRRKASADNDGTCRKTIWRRLEGDSWEAFDALPRAIRLRLTEHVYDAWSVNALALWRHYKKVHGATERAERAMIRYLDYCERLEQQAFIERHGALAHQAAGATPLRYEASRQKIGS</sequence>
<dbReference type="AlphaFoldDB" id="A0A060QHR6"/>
<dbReference type="EMBL" id="CBLX010000003">
    <property type="protein sequence ID" value="CDG38332.1"/>
    <property type="molecule type" value="Genomic_DNA"/>
</dbReference>